<dbReference type="CDD" id="cd04458">
    <property type="entry name" value="CSP_CDS"/>
    <property type="match status" value="1"/>
</dbReference>
<reference evidence="2 3" key="1">
    <citation type="submission" date="2016-06" db="EMBL/GenBank/DDBJ databases">
        <authorList>
            <person name="Kjaerup R.B."/>
            <person name="Dalgaard T.S."/>
            <person name="Juul-Madsen H.R."/>
        </authorList>
    </citation>
    <scope>NUCLEOTIDE SEQUENCE [LARGE SCALE GENOMIC DNA]</scope>
    <source>
        <strain evidence="2 3">DSM 45577</strain>
    </source>
</reference>
<dbReference type="RefSeq" id="WP_229688220.1">
    <property type="nucleotide sequence ID" value="NZ_BMMJ01000002.1"/>
</dbReference>
<dbReference type="AlphaFoldDB" id="A0A1C6V1W5"/>
<dbReference type="Proteomes" id="UP000198937">
    <property type="component" value="Unassembled WGS sequence"/>
</dbReference>
<gene>
    <name evidence="2" type="ORF">GA0070617_4301</name>
</gene>
<dbReference type="STRING" id="683228.GA0070617_4301"/>
<dbReference type="Pfam" id="PF00313">
    <property type="entry name" value="CSD"/>
    <property type="match status" value="1"/>
</dbReference>
<dbReference type="Gene3D" id="2.40.50.140">
    <property type="entry name" value="Nucleic acid-binding proteins"/>
    <property type="match status" value="1"/>
</dbReference>
<evidence type="ECO:0000313" key="2">
    <source>
        <dbReference type="EMBL" id="SCL60167.1"/>
    </source>
</evidence>
<dbReference type="GO" id="GO:0003677">
    <property type="term" value="F:DNA binding"/>
    <property type="evidence" value="ECO:0007669"/>
    <property type="project" value="UniProtKB-KW"/>
</dbReference>
<dbReference type="InterPro" id="IPR050181">
    <property type="entry name" value="Cold_shock_domain"/>
</dbReference>
<dbReference type="InterPro" id="IPR002059">
    <property type="entry name" value="CSP_DNA-bd"/>
</dbReference>
<dbReference type="PRINTS" id="PR00050">
    <property type="entry name" value="COLDSHOCK"/>
</dbReference>
<feature type="domain" description="CSD" evidence="1">
    <location>
        <begin position="2"/>
        <end position="67"/>
    </location>
</feature>
<proteinExistence type="predicted"/>
<sequence>MALVGKVIRFDEVRGYGFIAPSAGGEDVFVHANDFGERRHEVHPGTRVEYEVEEGDRGLKVATVSILDGPTTRVERPAGEWAPARAAPGDDDGLCDVLSSREFMTEVTELLIERAPTLTAGQISTIRQALTERARAHGWVEA</sequence>
<dbReference type="PANTHER" id="PTHR11544">
    <property type="entry name" value="COLD SHOCK DOMAIN CONTAINING PROTEINS"/>
    <property type="match status" value="1"/>
</dbReference>
<protein>
    <submittedName>
        <fullName evidence="2">Cold-shock DNA-binding protein family</fullName>
    </submittedName>
</protein>
<keyword evidence="3" id="KW-1185">Reference proteome</keyword>
<dbReference type="SUPFAM" id="SSF50249">
    <property type="entry name" value="Nucleic acid-binding proteins"/>
    <property type="match status" value="1"/>
</dbReference>
<organism evidence="2 3">
    <name type="scientific">Micromonospora yangpuensis</name>
    <dbReference type="NCBI Taxonomy" id="683228"/>
    <lineage>
        <taxon>Bacteria</taxon>
        <taxon>Bacillati</taxon>
        <taxon>Actinomycetota</taxon>
        <taxon>Actinomycetes</taxon>
        <taxon>Micromonosporales</taxon>
        <taxon>Micromonosporaceae</taxon>
        <taxon>Micromonospora</taxon>
    </lineage>
</organism>
<dbReference type="SMART" id="SM00357">
    <property type="entry name" value="CSP"/>
    <property type="match status" value="1"/>
</dbReference>
<dbReference type="InterPro" id="IPR011129">
    <property type="entry name" value="CSD"/>
</dbReference>
<evidence type="ECO:0000313" key="3">
    <source>
        <dbReference type="Proteomes" id="UP000198937"/>
    </source>
</evidence>
<keyword evidence="2" id="KW-0238">DNA-binding</keyword>
<evidence type="ECO:0000259" key="1">
    <source>
        <dbReference type="PROSITE" id="PS51857"/>
    </source>
</evidence>
<accession>A0A1C6V1W5</accession>
<dbReference type="PROSITE" id="PS51857">
    <property type="entry name" value="CSD_2"/>
    <property type="match status" value="1"/>
</dbReference>
<dbReference type="InterPro" id="IPR012340">
    <property type="entry name" value="NA-bd_OB-fold"/>
</dbReference>
<dbReference type="EMBL" id="FMIA01000002">
    <property type="protein sequence ID" value="SCL60167.1"/>
    <property type="molecule type" value="Genomic_DNA"/>
</dbReference>
<name>A0A1C6V1W5_9ACTN</name>